<feature type="signal peptide" evidence="1">
    <location>
        <begin position="1"/>
        <end position="20"/>
    </location>
</feature>
<organism evidence="2 3">
    <name type="scientific">Leptolyngbya boryana NIES-2135</name>
    <dbReference type="NCBI Taxonomy" id="1973484"/>
    <lineage>
        <taxon>Bacteria</taxon>
        <taxon>Bacillati</taxon>
        <taxon>Cyanobacteriota</taxon>
        <taxon>Cyanophyceae</taxon>
        <taxon>Leptolyngbyales</taxon>
        <taxon>Leptolyngbyaceae</taxon>
        <taxon>Leptolyngbya group</taxon>
        <taxon>Leptolyngbya</taxon>
    </lineage>
</organism>
<dbReference type="EMBL" id="AP018203">
    <property type="protein sequence ID" value="BAY55769.1"/>
    <property type="molecule type" value="Genomic_DNA"/>
</dbReference>
<dbReference type="SUPFAM" id="SSF69318">
    <property type="entry name" value="Integrin alpha N-terminal domain"/>
    <property type="match status" value="1"/>
</dbReference>
<keyword evidence="3" id="KW-1185">Reference proteome</keyword>
<reference evidence="2 3" key="1">
    <citation type="submission" date="2017-06" db="EMBL/GenBank/DDBJ databases">
        <title>Genome sequencing of cyanobaciteial culture collection at National Institute for Environmental Studies (NIES).</title>
        <authorList>
            <person name="Hirose Y."/>
            <person name="Shimura Y."/>
            <person name="Fujisawa T."/>
            <person name="Nakamura Y."/>
            <person name="Kawachi M."/>
        </authorList>
    </citation>
    <scope>NUCLEOTIDE SEQUENCE [LARGE SCALE GENOMIC DNA]</scope>
    <source>
        <strain evidence="2 3">NIES-2135</strain>
    </source>
</reference>
<name>A0A1Z4JG90_LEPBY</name>
<keyword evidence="1" id="KW-0732">Signal</keyword>
<dbReference type="Proteomes" id="UP000217895">
    <property type="component" value="Chromosome"/>
</dbReference>
<gene>
    <name evidence="2" type="ORF">NIES2135_25930</name>
</gene>
<evidence type="ECO:0000313" key="2">
    <source>
        <dbReference type="EMBL" id="BAY55769.1"/>
    </source>
</evidence>
<sequence>MTNLKLFSLVGTALTLVSCAVINSSPRAVSQPSAQPVQDNLIGLFMLKRNNLNQQYRGEIYPIAQYRNGRYTDASLDVTPEVREDSKEAEIVQRNAANSVLNTNPTFTIANPGYALGKFSVDRLGVGQFACSAVLVGRGKLAGQSDLNLAFNQLPRASQRTSSGVFNGQEFDETWRSAIAAKVTTPATTVRPTRAQLDQYRKDLIRIGTNEIAKNPQAKSVQGTVTLVELRVFDLNGDGQPEVFGKLRKAPARGVQPNRDRPTVSSIYANVWLGYGASQPQLLSSQAVPYFVPAIEAGRIYEIVGTIDANGDGQQEVLIQNNGYEAITFSLYELQGNQLKSVFTGGGYGC</sequence>
<accession>A0A1Z4JG90</accession>
<feature type="chain" id="PRO_5011113512" description="Lipoprotein" evidence="1">
    <location>
        <begin position="21"/>
        <end position="350"/>
    </location>
</feature>
<dbReference type="PROSITE" id="PS51257">
    <property type="entry name" value="PROKAR_LIPOPROTEIN"/>
    <property type="match status" value="1"/>
</dbReference>
<evidence type="ECO:0000256" key="1">
    <source>
        <dbReference type="SAM" id="SignalP"/>
    </source>
</evidence>
<evidence type="ECO:0000313" key="3">
    <source>
        <dbReference type="Proteomes" id="UP000217895"/>
    </source>
</evidence>
<proteinExistence type="predicted"/>
<dbReference type="AlphaFoldDB" id="A0A1Z4JG90"/>
<protein>
    <recommendedName>
        <fullName evidence="4">Lipoprotein</fullName>
    </recommendedName>
</protein>
<dbReference type="InterPro" id="IPR028994">
    <property type="entry name" value="Integrin_alpha_N"/>
</dbReference>
<evidence type="ECO:0008006" key="4">
    <source>
        <dbReference type="Google" id="ProtNLM"/>
    </source>
</evidence>